<dbReference type="InterPro" id="IPR016160">
    <property type="entry name" value="Ald_DH_CS_CYS"/>
</dbReference>
<dbReference type="SUPFAM" id="SSF53720">
    <property type="entry name" value="ALDH-like"/>
    <property type="match status" value="1"/>
</dbReference>
<keyword evidence="9" id="KW-1185">Reference proteome</keyword>
<dbReference type="PANTHER" id="PTHR43570">
    <property type="entry name" value="ALDEHYDE DEHYDROGENASE"/>
    <property type="match status" value="1"/>
</dbReference>
<evidence type="ECO:0000256" key="4">
    <source>
        <dbReference type="PIRNR" id="PIRNR036492"/>
    </source>
</evidence>
<dbReference type="EMBL" id="LLWF02000024">
    <property type="protein sequence ID" value="ONH83473.1"/>
    <property type="molecule type" value="Genomic_DNA"/>
</dbReference>
<organism evidence="8 9">
    <name type="scientific">Roseomonas mucosa</name>
    <dbReference type="NCBI Taxonomy" id="207340"/>
    <lineage>
        <taxon>Bacteria</taxon>
        <taxon>Pseudomonadati</taxon>
        <taxon>Pseudomonadota</taxon>
        <taxon>Alphaproteobacteria</taxon>
        <taxon>Acetobacterales</taxon>
        <taxon>Roseomonadaceae</taxon>
        <taxon>Roseomonas</taxon>
    </lineage>
</organism>
<name>A0A1S8D555_9PROT</name>
<comment type="caution">
    <text evidence="8">The sequence shown here is derived from an EMBL/GenBank/DDBJ whole genome shotgun (WGS) entry which is preliminary data.</text>
</comment>
<evidence type="ECO:0000256" key="2">
    <source>
        <dbReference type="ARBA" id="ARBA00023002"/>
    </source>
</evidence>
<reference evidence="8" key="1">
    <citation type="submission" date="2016-12" db="EMBL/GenBank/DDBJ databases">
        <title>Draft genome sequence of Roseomonas mucosa strain AU37, isolated from a peripheral intravenous catheter.</title>
        <authorList>
            <person name="Choudhury M.A."/>
            <person name="Sidjabat H.E."/>
            <person name="Wailan A.M."/>
            <person name="Zhang L."/>
            <person name="Marsh N.M."/>
            <person name="Rickard C.M."/>
            <person name="Davies M."/>
            <person name="Mcmillan D.J."/>
        </authorList>
    </citation>
    <scope>NUCLEOTIDE SEQUENCE [LARGE SCALE GENOMIC DNA]</scope>
    <source>
        <strain evidence="8">AU37</strain>
    </source>
</reference>
<dbReference type="PIRSF" id="PIRSF036492">
    <property type="entry name" value="ALDH"/>
    <property type="match status" value="1"/>
</dbReference>
<dbReference type="GO" id="GO:0004029">
    <property type="term" value="F:aldehyde dehydrogenase (NAD+) activity"/>
    <property type="evidence" value="ECO:0007669"/>
    <property type="project" value="TreeGrafter"/>
</dbReference>
<feature type="domain" description="Aldehyde dehydrogenase" evidence="7">
    <location>
        <begin position="33"/>
        <end position="289"/>
    </location>
</feature>
<feature type="active site" evidence="5">
    <location>
        <position position="238"/>
    </location>
</feature>
<feature type="domain" description="Aldehyde dehydrogenase" evidence="7">
    <location>
        <begin position="338"/>
        <end position="431"/>
    </location>
</feature>
<dbReference type="Gene3D" id="3.40.309.10">
    <property type="entry name" value="Aldehyde Dehydrogenase, Chain A, domain 2"/>
    <property type="match status" value="2"/>
</dbReference>
<keyword evidence="3" id="KW-0520">NAD</keyword>
<dbReference type="GO" id="GO:0005737">
    <property type="term" value="C:cytoplasm"/>
    <property type="evidence" value="ECO:0007669"/>
    <property type="project" value="TreeGrafter"/>
</dbReference>
<dbReference type="Pfam" id="PF00171">
    <property type="entry name" value="Aldedh"/>
    <property type="match status" value="2"/>
</dbReference>
<evidence type="ECO:0000256" key="6">
    <source>
        <dbReference type="SAM" id="MobiDB-lite"/>
    </source>
</evidence>
<keyword evidence="2 4" id="KW-0560">Oxidoreductase</keyword>
<dbReference type="InterPro" id="IPR012394">
    <property type="entry name" value="Aldehyde_DH_NAD(P)"/>
</dbReference>
<dbReference type="STRING" id="207340.APZ41_009450"/>
<comment type="similarity">
    <text evidence="1 4">Belongs to the aldehyde dehydrogenase family.</text>
</comment>
<evidence type="ECO:0000256" key="1">
    <source>
        <dbReference type="ARBA" id="ARBA00009986"/>
    </source>
</evidence>
<gene>
    <name evidence="8" type="ORF">APZ41_009450</name>
</gene>
<protein>
    <recommendedName>
        <fullName evidence="4">Aldehyde dehydrogenase</fullName>
    </recommendedName>
</protein>
<dbReference type="InterPro" id="IPR016162">
    <property type="entry name" value="Ald_DH_N"/>
</dbReference>
<dbReference type="InterPro" id="IPR015590">
    <property type="entry name" value="Aldehyde_DH_dom"/>
</dbReference>
<feature type="active site" evidence="5">
    <location>
        <position position="272"/>
    </location>
</feature>
<feature type="region of interest" description="Disordered" evidence="6">
    <location>
        <begin position="1"/>
        <end position="32"/>
    </location>
</feature>
<evidence type="ECO:0000259" key="7">
    <source>
        <dbReference type="Pfam" id="PF00171"/>
    </source>
</evidence>
<dbReference type="InterPro" id="IPR016161">
    <property type="entry name" value="Ald_DH/histidinol_DH"/>
</dbReference>
<dbReference type="AlphaFoldDB" id="A0A1S8D555"/>
<sequence length="462" mass="48390">MSGGYYPPERPLLQQRVREAEPPGSQARSPEASPAAVLAALRAAGPAPRIAERRRLLAALAAELARRSEAIVAAADADFGGRAAEDTLLGDVLVTVQAARRARRWLRWWARPRPVLAPLPFQPCLAWTEPVPKGVVGVMAPWNYPIQLALWPALEAVAAGNRVAIKPSEHTPRCAALLEEIVARAWGPGIARVVQGDATVAADFAAQPWDHLVFTGGTETGRKVAGAAAPNLTPLTLELGGQCAALVLPGARLDRAARAILAAKALNAGQTCVAPDTVLLVGHSRDAFAGAARATGIVPESRVAPWQAARQARLSSGSEALAEGPAGPPLRLGGDSGEERFGPVLGVVQCADLDAALGWLRARPAPLALSLFGASRGEEARIAAESRAGAIACGRALDHVGFPNLPFGGVGGSGHGRYHGVAGFAEFSDWRARVRHGPFALARLLDPPRGDFARKLARRLLR</sequence>
<feature type="region of interest" description="Disordered" evidence="6">
    <location>
        <begin position="314"/>
        <end position="334"/>
    </location>
</feature>
<dbReference type="InterPro" id="IPR016163">
    <property type="entry name" value="Ald_DH_C"/>
</dbReference>
<evidence type="ECO:0000313" key="8">
    <source>
        <dbReference type="EMBL" id="ONH83473.1"/>
    </source>
</evidence>
<accession>A0A1S8D555</accession>
<dbReference type="Gene3D" id="3.40.605.10">
    <property type="entry name" value="Aldehyde Dehydrogenase, Chain A, domain 1"/>
    <property type="match status" value="2"/>
</dbReference>
<evidence type="ECO:0000256" key="3">
    <source>
        <dbReference type="ARBA" id="ARBA00023027"/>
    </source>
</evidence>
<dbReference type="PANTHER" id="PTHR43570:SF20">
    <property type="entry name" value="ALDEHYDE DEHYDROGENASE ALDX-RELATED"/>
    <property type="match status" value="1"/>
</dbReference>
<evidence type="ECO:0000256" key="5">
    <source>
        <dbReference type="PIRSR" id="PIRSR036492-1"/>
    </source>
</evidence>
<evidence type="ECO:0000313" key="9">
    <source>
        <dbReference type="Proteomes" id="UP000054844"/>
    </source>
</evidence>
<dbReference type="GO" id="GO:0006081">
    <property type="term" value="P:aldehyde metabolic process"/>
    <property type="evidence" value="ECO:0007669"/>
    <property type="project" value="InterPro"/>
</dbReference>
<proteinExistence type="inferred from homology"/>
<dbReference type="PROSITE" id="PS00070">
    <property type="entry name" value="ALDEHYDE_DEHYDR_CYS"/>
    <property type="match status" value="1"/>
</dbReference>
<dbReference type="Proteomes" id="UP000054844">
    <property type="component" value="Unassembled WGS sequence"/>
</dbReference>